<keyword evidence="1" id="KW-1133">Transmembrane helix</keyword>
<feature type="transmembrane region" description="Helical" evidence="1">
    <location>
        <begin position="51"/>
        <end position="72"/>
    </location>
</feature>
<comment type="caution">
    <text evidence="2">The sequence shown here is derived from an EMBL/GenBank/DDBJ whole genome shotgun (WGS) entry which is preliminary data.</text>
</comment>
<dbReference type="RefSeq" id="WP_216505516.1">
    <property type="nucleotide sequence ID" value="NZ_JAHMHJ010000003.1"/>
</dbReference>
<sequence>MKGTKMKDQTLKTITKVFLIISIIFGFWLIFPLVLGILALKKLDSNDSDEILVWGIISLLFVNLISGILMIVDSLSKK</sequence>
<protein>
    <submittedName>
        <fullName evidence="2">Uncharacterized protein</fullName>
    </submittedName>
</protein>
<keyword evidence="1" id="KW-0812">Transmembrane</keyword>
<evidence type="ECO:0000256" key="1">
    <source>
        <dbReference type="SAM" id="Phobius"/>
    </source>
</evidence>
<evidence type="ECO:0000313" key="3">
    <source>
        <dbReference type="Proteomes" id="UP000812267"/>
    </source>
</evidence>
<name>A0ABS6DT08_9MOLU</name>
<feature type="transmembrane region" description="Helical" evidence="1">
    <location>
        <begin position="17"/>
        <end position="39"/>
    </location>
</feature>
<keyword evidence="1" id="KW-0472">Membrane</keyword>
<accession>A0ABS6DT08</accession>
<dbReference type="Proteomes" id="UP000812267">
    <property type="component" value="Unassembled WGS sequence"/>
</dbReference>
<evidence type="ECO:0000313" key="2">
    <source>
        <dbReference type="EMBL" id="MBU4693618.1"/>
    </source>
</evidence>
<keyword evidence="3" id="KW-1185">Reference proteome</keyword>
<dbReference type="EMBL" id="JAHMHK010000002">
    <property type="protein sequence ID" value="MBU4693618.1"/>
    <property type="molecule type" value="Genomic_DNA"/>
</dbReference>
<gene>
    <name evidence="2" type="ORF">KQ878_01815</name>
</gene>
<organism evidence="2 3">
    <name type="scientific">Mycoplasma zalophidermidis</name>
    <dbReference type="NCBI Taxonomy" id="398174"/>
    <lineage>
        <taxon>Bacteria</taxon>
        <taxon>Bacillati</taxon>
        <taxon>Mycoplasmatota</taxon>
        <taxon>Mollicutes</taxon>
        <taxon>Mycoplasmataceae</taxon>
        <taxon>Mycoplasma</taxon>
    </lineage>
</organism>
<reference evidence="2" key="1">
    <citation type="submission" date="2021-06" db="EMBL/GenBank/DDBJ databases">
        <title>Novel Mycoplasma species detected in California sea lions (Zalophus californianus) from the USA.</title>
        <authorList>
            <person name="Volokhov D.V."/>
            <person name="Furtak V.A."/>
            <person name="Zagorodnyaya T.A."/>
        </authorList>
    </citation>
    <scope>NUCLEOTIDE SEQUENCE [LARGE SCALE GENOMIC DNA]</scope>
    <source>
        <strain evidence="2">CSL 4779</strain>
    </source>
</reference>
<proteinExistence type="predicted"/>